<dbReference type="RefSeq" id="WP_342077532.1">
    <property type="nucleotide sequence ID" value="NZ_CP151767.2"/>
</dbReference>
<accession>A0AAN0MAX9</accession>
<evidence type="ECO:0000313" key="3">
    <source>
        <dbReference type="Proteomes" id="UP001470809"/>
    </source>
</evidence>
<dbReference type="EMBL" id="CP151767">
    <property type="protein sequence ID" value="WZU68239.1"/>
    <property type="molecule type" value="Genomic_DNA"/>
</dbReference>
<feature type="chain" id="PRO_5042856818" evidence="1">
    <location>
        <begin position="30"/>
        <end position="313"/>
    </location>
</feature>
<gene>
    <name evidence="2" type="ORF">AABB31_04760</name>
</gene>
<evidence type="ECO:0000313" key="2">
    <source>
        <dbReference type="EMBL" id="WZU68239.1"/>
    </source>
</evidence>
<dbReference type="KEGG" id="yrh:AABB31_04760"/>
<keyword evidence="3" id="KW-1185">Reference proteome</keyword>
<name>A0AAN0MAX9_9RHOB</name>
<sequence length="313" mass="36140">MKFIKQLRFIASLATSLAVFLTAASVVFAQGYWADAPHRLRDLSTWDELCEIEDCDQFPVGYATYAIGPKLYYFPLHSTLRNQPPDSVQSYELRIGRFFEVDQTGRLNRSFGYASSLEINSCCGPLLEHFGLADSFPIRGGAPHFFSMRSAQVTMSRHDIRGDGHNGRYLIDGVVYGEAFWPKFKEVFRTKLPAYNDDFWLIDVEEQQESGVTSFTLISNRPLLTDRRVLVHCRKMCEFWTVAFDGDQGNYRSHFRISYFWFYGEDLASCIDRRESDDCASALNFFVKIRTMLDHLDRLFLSISLPPLELENR</sequence>
<keyword evidence="1" id="KW-0732">Signal</keyword>
<dbReference type="Proteomes" id="UP001470809">
    <property type="component" value="Chromosome"/>
</dbReference>
<feature type="signal peptide" evidence="1">
    <location>
        <begin position="1"/>
        <end position="29"/>
    </location>
</feature>
<proteinExistence type="predicted"/>
<reference evidence="2" key="1">
    <citation type="submission" date="2024-08" db="EMBL/GenBank/DDBJ databases">
        <title>Phylogenomic analyses of a clade within the roseobacter group suggest taxonomic reassignments of species of the genera Aestuariivita, Citreicella, Loktanella, Nautella, Pelagibaca, Ruegeria, Thalassobius, Thiobacimonas and Tropicibacter, and the proposal o.</title>
        <authorList>
            <person name="Jeon C.O."/>
        </authorList>
    </citation>
    <scope>NUCLEOTIDE SEQUENCE</scope>
    <source>
        <strain evidence="2">SS1-5</strain>
    </source>
</reference>
<protein>
    <submittedName>
        <fullName evidence="2">Uncharacterized protein</fullName>
    </submittedName>
</protein>
<evidence type="ECO:0000256" key="1">
    <source>
        <dbReference type="SAM" id="SignalP"/>
    </source>
</evidence>
<organism evidence="2 3">
    <name type="scientific">Yoonia rhodophyticola</name>
    <dbReference type="NCBI Taxonomy" id="3137370"/>
    <lineage>
        <taxon>Bacteria</taxon>
        <taxon>Pseudomonadati</taxon>
        <taxon>Pseudomonadota</taxon>
        <taxon>Alphaproteobacteria</taxon>
        <taxon>Rhodobacterales</taxon>
        <taxon>Paracoccaceae</taxon>
        <taxon>Yoonia</taxon>
    </lineage>
</organism>
<dbReference type="AlphaFoldDB" id="A0AAN0MAX9"/>